<reference evidence="1 2" key="1">
    <citation type="submission" date="2017-11" db="EMBL/GenBank/DDBJ databases">
        <authorList>
            <person name="Han C.G."/>
        </authorList>
    </citation>
    <scope>NUCLEOTIDE SEQUENCE [LARGE SCALE GENOMIC DNA]</scope>
    <source>
        <strain evidence="1">CFBP6411</strain>
    </source>
</reference>
<dbReference type="EMBL" id="LT963408">
    <property type="protein sequence ID" value="SOS32166.1"/>
    <property type="molecule type" value="Genomic_DNA"/>
</dbReference>
<name>A0A2K4W8F1_9PSED</name>
<dbReference type="Proteomes" id="UP000238093">
    <property type="component" value="Chromosome I"/>
</dbReference>
<gene>
    <name evidence="1" type="ORF">CFBP6411_00803</name>
</gene>
<proteinExistence type="predicted"/>
<evidence type="ECO:0000313" key="1">
    <source>
        <dbReference type="EMBL" id="SOS32166.1"/>
    </source>
</evidence>
<sequence>MDYRPRPLILFGAVRGGAETSGRYSSALYRLFSVLCGRGHIPGLAYVFWQCATADAWSIRLHFFFVSSPQKNTNVHFALLSISCLWSGSLFGLLNRVVWQITLALRPLIESAAYLLFLSVDGLMREVV</sequence>
<organism evidence="1 2">
    <name type="scientific">Pseudomonas syringae group genomosp. 3</name>
    <dbReference type="NCBI Taxonomy" id="251701"/>
    <lineage>
        <taxon>Bacteria</taxon>
        <taxon>Pseudomonadati</taxon>
        <taxon>Pseudomonadota</taxon>
        <taxon>Gammaproteobacteria</taxon>
        <taxon>Pseudomonadales</taxon>
        <taxon>Pseudomonadaceae</taxon>
        <taxon>Pseudomonas</taxon>
    </lineage>
</organism>
<accession>A0A2K4W8F1</accession>
<dbReference type="AlphaFoldDB" id="A0A2K4W8F1"/>
<evidence type="ECO:0000313" key="2">
    <source>
        <dbReference type="Proteomes" id="UP000238093"/>
    </source>
</evidence>
<protein>
    <submittedName>
        <fullName evidence="1">Uncharacterized protein</fullName>
    </submittedName>
</protein>